<dbReference type="EMBL" id="BMIR01000011">
    <property type="protein sequence ID" value="GGE45474.1"/>
    <property type="molecule type" value="Genomic_DNA"/>
</dbReference>
<evidence type="ECO:0000313" key="2">
    <source>
        <dbReference type="EMBL" id="GGE45474.1"/>
    </source>
</evidence>
<evidence type="ECO:0000313" key="3">
    <source>
        <dbReference type="Proteomes" id="UP000628775"/>
    </source>
</evidence>
<feature type="domain" description="N-acetyltransferase" evidence="1">
    <location>
        <begin position="10"/>
        <end position="131"/>
    </location>
</feature>
<protein>
    <submittedName>
        <fullName evidence="2">Alanine acetyltransferase</fullName>
    </submittedName>
</protein>
<dbReference type="PANTHER" id="PTHR43792">
    <property type="entry name" value="GNAT FAMILY, PUTATIVE (AFU_ORTHOLOGUE AFUA_3G00765)-RELATED-RELATED"/>
    <property type="match status" value="1"/>
</dbReference>
<dbReference type="InterPro" id="IPR000182">
    <property type="entry name" value="GNAT_dom"/>
</dbReference>
<evidence type="ECO:0000259" key="1">
    <source>
        <dbReference type="Pfam" id="PF13302"/>
    </source>
</evidence>
<proteinExistence type="predicted"/>
<dbReference type="GO" id="GO:0016747">
    <property type="term" value="F:acyltransferase activity, transferring groups other than amino-acyl groups"/>
    <property type="evidence" value="ECO:0007669"/>
    <property type="project" value="InterPro"/>
</dbReference>
<dbReference type="InterPro" id="IPR016181">
    <property type="entry name" value="Acyl_CoA_acyltransferase"/>
</dbReference>
<dbReference type="SUPFAM" id="SSF55729">
    <property type="entry name" value="Acyl-CoA N-acyltransferases (Nat)"/>
    <property type="match status" value="1"/>
</dbReference>
<dbReference type="Pfam" id="PF13302">
    <property type="entry name" value="Acetyltransf_3"/>
    <property type="match status" value="1"/>
</dbReference>
<gene>
    <name evidence="2" type="ORF">GCM10011391_25360</name>
</gene>
<organism evidence="2 3">
    <name type="scientific">Pullulanibacillus camelliae</name>
    <dbReference type="NCBI Taxonomy" id="1707096"/>
    <lineage>
        <taxon>Bacteria</taxon>
        <taxon>Bacillati</taxon>
        <taxon>Bacillota</taxon>
        <taxon>Bacilli</taxon>
        <taxon>Bacillales</taxon>
        <taxon>Sporolactobacillaceae</taxon>
        <taxon>Pullulanibacillus</taxon>
    </lineage>
</organism>
<reference evidence="2" key="2">
    <citation type="submission" date="2020-09" db="EMBL/GenBank/DDBJ databases">
        <authorList>
            <person name="Sun Q."/>
            <person name="Zhou Y."/>
        </authorList>
    </citation>
    <scope>NUCLEOTIDE SEQUENCE</scope>
    <source>
        <strain evidence="2">CGMCC 1.15371</strain>
    </source>
</reference>
<dbReference type="Proteomes" id="UP000628775">
    <property type="component" value="Unassembled WGS sequence"/>
</dbReference>
<keyword evidence="3" id="KW-1185">Reference proteome</keyword>
<dbReference type="Gene3D" id="3.40.630.30">
    <property type="match status" value="1"/>
</dbReference>
<dbReference type="PANTHER" id="PTHR43792:SF1">
    <property type="entry name" value="N-ACETYLTRANSFERASE DOMAIN-CONTAINING PROTEIN"/>
    <property type="match status" value="1"/>
</dbReference>
<sequence>MLKPRDLLECGALFDLMKHPEVFPYVRQKATTAEEYMFLTKQLIEAEAQHQAISRTILDEWLQPIGTITLYDIDERSGYLGTWIGQPYFGKGYNQKAKTAFFNELFTQTEIDTIFMRIRKENIRSQKAALKSPYVKPFEDLTSPHYQKHKEHYHLYHITKDNYLLHQYQVESFTQSSEQELREA</sequence>
<dbReference type="InterPro" id="IPR051531">
    <property type="entry name" value="N-acetyltransferase"/>
</dbReference>
<reference evidence="2" key="1">
    <citation type="journal article" date="2014" name="Int. J. Syst. Evol. Microbiol.">
        <title>Complete genome sequence of Corynebacterium casei LMG S-19264T (=DSM 44701T), isolated from a smear-ripened cheese.</title>
        <authorList>
            <consortium name="US DOE Joint Genome Institute (JGI-PGF)"/>
            <person name="Walter F."/>
            <person name="Albersmeier A."/>
            <person name="Kalinowski J."/>
            <person name="Ruckert C."/>
        </authorList>
    </citation>
    <scope>NUCLEOTIDE SEQUENCE</scope>
    <source>
        <strain evidence="2">CGMCC 1.15371</strain>
    </source>
</reference>
<dbReference type="AlphaFoldDB" id="A0A8J2YII6"/>
<name>A0A8J2YII6_9BACL</name>
<dbReference type="RefSeq" id="WP_188694524.1">
    <property type="nucleotide sequence ID" value="NZ_BMIR01000011.1"/>
</dbReference>
<comment type="caution">
    <text evidence="2">The sequence shown here is derived from an EMBL/GenBank/DDBJ whole genome shotgun (WGS) entry which is preliminary data.</text>
</comment>
<accession>A0A8J2YII6</accession>